<proteinExistence type="predicted"/>
<gene>
    <name evidence="1" type="ORF">BDN72DRAFT_963165</name>
</gene>
<organism evidence="1 2">
    <name type="scientific">Pluteus cervinus</name>
    <dbReference type="NCBI Taxonomy" id="181527"/>
    <lineage>
        <taxon>Eukaryota</taxon>
        <taxon>Fungi</taxon>
        <taxon>Dikarya</taxon>
        <taxon>Basidiomycota</taxon>
        <taxon>Agaricomycotina</taxon>
        <taxon>Agaricomycetes</taxon>
        <taxon>Agaricomycetidae</taxon>
        <taxon>Agaricales</taxon>
        <taxon>Pluteineae</taxon>
        <taxon>Pluteaceae</taxon>
        <taxon>Pluteus</taxon>
    </lineage>
</organism>
<name>A0ACD3AFI3_9AGAR</name>
<evidence type="ECO:0000313" key="1">
    <source>
        <dbReference type="EMBL" id="TFK64495.1"/>
    </source>
</evidence>
<reference evidence="1 2" key="1">
    <citation type="journal article" date="2019" name="Nat. Ecol. Evol.">
        <title>Megaphylogeny resolves global patterns of mushroom evolution.</title>
        <authorList>
            <person name="Varga T."/>
            <person name="Krizsan K."/>
            <person name="Foldi C."/>
            <person name="Dima B."/>
            <person name="Sanchez-Garcia M."/>
            <person name="Sanchez-Ramirez S."/>
            <person name="Szollosi G.J."/>
            <person name="Szarkandi J.G."/>
            <person name="Papp V."/>
            <person name="Albert L."/>
            <person name="Andreopoulos W."/>
            <person name="Angelini C."/>
            <person name="Antonin V."/>
            <person name="Barry K.W."/>
            <person name="Bougher N.L."/>
            <person name="Buchanan P."/>
            <person name="Buyck B."/>
            <person name="Bense V."/>
            <person name="Catcheside P."/>
            <person name="Chovatia M."/>
            <person name="Cooper J."/>
            <person name="Damon W."/>
            <person name="Desjardin D."/>
            <person name="Finy P."/>
            <person name="Geml J."/>
            <person name="Haridas S."/>
            <person name="Hughes K."/>
            <person name="Justo A."/>
            <person name="Karasinski D."/>
            <person name="Kautmanova I."/>
            <person name="Kiss B."/>
            <person name="Kocsube S."/>
            <person name="Kotiranta H."/>
            <person name="LaButti K.M."/>
            <person name="Lechner B.E."/>
            <person name="Liimatainen K."/>
            <person name="Lipzen A."/>
            <person name="Lukacs Z."/>
            <person name="Mihaltcheva S."/>
            <person name="Morgado L.N."/>
            <person name="Niskanen T."/>
            <person name="Noordeloos M.E."/>
            <person name="Ohm R.A."/>
            <person name="Ortiz-Santana B."/>
            <person name="Ovrebo C."/>
            <person name="Racz N."/>
            <person name="Riley R."/>
            <person name="Savchenko A."/>
            <person name="Shiryaev A."/>
            <person name="Soop K."/>
            <person name="Spirin V."/>
            <person name="Szebenyi C."/>
            <person name="Tomsovsky M."/>
            <person name="Tulloss R.E."/>
            <person name="Uehling J."/>
            <person name="Grigoriev I.V."/>
            <person name="Vagvolgyi C."/>
            <person name="Papp T."/>
            <person name="Martin F.M."/>
            <person name="Miettinen O."/>
            <person name="Hibbett D.S."/>
            <person name="Nagy L.G."/>
        </authorList>
    </citation>
    <scope>NUCLEOTIDE SEQUENCE [LARGE SCALE GENOMIC DNA]</scope>
    <source>
        <strain evidence="1 2">NL-1719</strain>
    </source>
</reference>
<evidence type="ECO:0000313" key="2">
    <source>
        <dbReference type="Proteomes" id="UP000308600"/>
    </source>
</evidence>
<sequence>MSLPTEILEAVVKLAREEDHDAAALKNMALASTTFRDICQPLLFQSVMLKNGPMAGYDKAEPPAFLVRFHDVVMQSPRIASYVQDLSIWQCSLPPFGRIVDREPPVVMMWMLDHPGLLTRILDALATTRIHAVSVASRRQVSWTDLDLGLQRSFFRIFQNPSFRNISLDGISIPSYFFTNFHTLQSVGVLNSLFLPRTASSSMPSNTTTHQISHLTFRVYPDANQYPTPHAMGPIIGIDVSRLTSLDLDLHIAQLPHLAHFNFFQLKYLTDLRVALSNRAPSPTLDFSGLPKLRRLTLGDNGFDTSSERIARALATISTTQCQTLERISVQALISSAGLKDIYSFSFLTPLAQSLSFLHRQSNNLHSVFHMKVYLGDRDDAQNRNVKAAILKFLKWEGCEGVLDVQMERSLEWFHRNRPSAW</sequence>
<accession>A0ACD3AFI3</accession>
<keyword evidence="2" id="KW-1185">Reference proteome</keyword>
<dbReference type="Proteomes" id="UP000308600">
    <property type="component" value="Unassembled WGS sequence"/>
</dbReference>
<protein>
    <submittedName>
        <fullName evidence="1">Uncharacterized protein</fullName>
    </submittedName>
</protein>
<dbReference type="EMBL" id="ML208472">
    <property type="protein sequence ID" value="TFK64495.1"/>
    <property type="molecule type" value="Genomic_DNA"/>
</dbReference>